<feature type="region of interest" description="Disordered" evidence="4">
    <location>
        <begin position="191"/>
        <end position="218"/>
    </location>
</feature>
<dbReference type="RefSeq" id="WP_233274384.1">
    <property type="nucleotide sequence ID" value="NZ_CP101875.1"/>
</dbReference>
<accession>A0AAF0T149</accession>
<keyword evidence="6" id="KW-1185">Reference proteome</keyword>
<keyword evidence="5" id="KW-0614">Plasmid</keyword>
<dbReference type="PANTHER" id="PTHR12151:SF25">
    <property type="entry name" value="LINALOOL DEHYDRATASE_ISOMERASE DOMAIN-CONTAINING PROTEIN"/>
    <property type="match status" value="1"/>
</dbReference>
<protein>
    <submittedName>
        <fullName evidence="5">SCO family protein</fullName>
    </submittedName>
</protein>
<keyword evidence="2" id="KW-0479">Metal-binding</keyword>
<dbReference type="SUPFAM" id="SSF52833">
    <property type="entry name" value="Thioredoxin-like"/>
    <property type="match status" value="1"/>
</dbReference>
<comment type="similarity">
    <text evidence="1">Belongs to the SCO1/2 family.</text>
</comment>
<reference evidence="5 6" key="1">
    <citation type="submission" date="2022-07" db="EMBL/GenBank/DDBJ databases">
        <title>Two temperate virus in Haloterrigena jeotgali A29.</title>
        <authorList>
            <person name="Deng X."/>
        </authorList>
    </citation>
    <scope>NUCLEOTIDE SEQUENCE [LARGE SCALE GENOMIC DNA]</scope>
    <source>
        <strain evidence="5 6">A29</strain>
        <plasmid evidence="5 6">unnamed2</plasmid>
    </source>
</reference>
<feature type="binding site" evidence="2">
    <location>
        <position position="77"/>
    </location>
    <ligand>
        <name>Cu cation</name>
        <dbReference type="ChEBI" id="CHEBI:23378"/>
    </ligand>
</feature>
<evidence type="ECO:0000256" key="1">
    <source>
        <dbReference type="ARBA" id="ARBA00010996"/>
    </source>
</evidence>
<feature type="binding site" evidence="2">
    <location>
        <position position="171"/>
    </location>
    <ligand>
        <name>Cu cation</name>
        <dbReference type="ChEBI" id="CHEBI:23378"/>
    </ligand>
</feature>
<name>A0AAF0T149_9EURY</name>
<feature type="binding site" evidence="2">
    <location>
        <position position="73"/>
    </location>
    <ligand>
        <name>Cu cation</name>
        <dbReference type="ChEBI" id="CHEBI:23378"/>
    </ligand>
</feature>
<geneLocation type="plasmid" evidence="5 6">
    <name>unnamed2</name>
</geneLocation>
<dbReference type="AlphaFoldDB" id="A0AAF0T149"/>
<gene>
    <name evidence="5" type="ORF">NP511_22650</name>
</gene>
<keyword evidence="3" id="KW-1015">Disulfide bond</keyword>
<dbReference type="Gene3D" id="3.40.30.10">
    <property type="entry name" value="Glutaredoxin"/>
    <property type="match status" value="1"/>
</dbReference>
<dbReference type="EMBL" id="CP101875">
    <property type="protein sequence ID" value="WMT10336.1"/>
    <property type="molecule type" value="Genomic_DNA"/>
</dbReference>
<proteinExistence type="inferred from homology"/>
<dbReference type="GO" id="GO:0046872">
    <property type="term" value="F:metal ion binding"/>
    <property type="evidence" value="ECO:0007669"/>
    <property type="project" value="UniProtKB-KW"/>
</dbReference>
<feature type="compositionally biased region" description="Basic and acidic residues" evidence="4">
    <location>
        <begin position="202"/>
        <end position="218"/>
    </location>
</feature>
<dbReference type="CDD" id="cd02968">
    <property type="entry name" value="SCO"/>
    <property type="match status" value="1"/>
</dbReference>
<dbReference type="Pfam" id="PF02630">
    <property type="entry name" value="SCO1-SenC"/>
    <property type="match status" value="1"/>
</dbReference>
<organism evidence="5 6">
    <name type="scientific">Natrinema thermotolerans</name>
    <dbReference type="NCBI Taxonomy" id="121872"/>
    <lineage>
        <taxon>Archaea</taxon>
        <taxon>Methanobacteriati</taxon>
        <taxon>Methanobacteriota</taxon>
        <taxon>Stenosarchaea group</taxon>
        <taxon>Halobacteria</taxon>
        <taxon>Halobacteriales</taxon>
        <taxon>Natrialbaceae</taxon>
        <taxon>Natrinema</taxon>
    </lineage>
</organism>
<evidence type="ECO:0000313" key="5">
    <source>
        <dbReference type="EMBL" id="WMT10336.1"/>
    </source>
</evidence>
<dbReference type="InterPro" id="IPR036249">
    <property type="entry name" value="Thioredoxin-like_sf"/>
</dbReference>
<feature type="disulfide bond" description="Redox-active" evidence="3">
    <location>
        <begin position="73"/>
        <end position="77"/>
    </location>
</feature>
<sequence length="218" mass="24425">MGTFGSGSSSESNENTYLDAKEWSVDPTNLPFPTHGDELPSATLPAPIRDGKQVSIPSDFETDLLMTFAYTTCSTMCPRLTAIMAQAQDYALKKGYGEEVSFIETTFDPARDDAKAFRQWADKHRVEMDAGNWYFLRPKSEVRAKEVVQDSYGVNFTKTNSENMDTYMFAHTGLILLANKKGYVERAYKLQSAQGSGPPRVTRQDVSDDLKTLREQES</sequence>
<evidence type="ECO:0000256" key="4">
    <source>
        <dbReference type="SAM" id="MobiDB-lite"/>
    </source>
</evidence>
<keyword evidence="2" id="KW-0186">Copper</keyword>
<dbReference type="Proteomes" id="UP001224926">
    <property type="component" value="Plasmid unnamed2"/>
</dbReference>
<dbReference type="GeneID" id="84216802"/>
<dbReference type="InterPro" id="IPR003782">
    <property type="entry name" value="SCO1/SenC"/>
</dbReference>
<evidence type="ECO:0000313" key="6">
    <source>
        <dbReference type="Proteomes" id="UP001224926"/>
    </source>
</evidence>
<dbReference type="PANTHER" id="PTHR12151">
    <property type="entry name" value="ELECTRON TRANSPORT PROTIN SCO1/SENC FAMILY MEMBER"/>
    <property type="match status" value="1"/>
</dbReference>
<evidence type="ECO:0000256" key="3">
    <source>
        <dbReference type="PIRSR" id="PIRSR603782-2"/>
    </source>
</evidence>
<evidence type="ECO:0000256" key="2">
    <source>
        <dbReference type="PIRSR" id="PIRSR603782-1"/>
    </source>
</evidence>